<dbReference type="InterPro" id="IPR006578">
    <property type="entry name" value="MADF-dom"/>
</dbReference>
<reference evidence="4" key="2">
    <citation type="submission" date="2023-05" db="EMBL/GenBank/DDBJ databases">
        <authorList>
            <person name="Fouks B."/>
        </authorList>
    </citation>
    <scope>NUCLEOTIDE SEQUENCE</scope>
    <source>
        <strain evidence="4">Stay&amp;Tobe</strain>
        <tissue evidence="4">Testes</tissue>
    </source>
</reference>
<comment type="caution">
    <text evidence="4">The sequence shown here is derived from an EMBL/GenBank/DDBJ whole genome shotgun (WGS) entry which is preliminary data.</text>
</comment>
<evidence type="ECO:0000256" key="1">
    <source>
        <dbReference type="PROSITE-ProRule" id="PRU00371"/>
    </source>
</evidence>
<evidence type="ECO:0000259" key="3">
    <source>
        <dbReference type="PROSITE" id="PS51031"/>
    </source>
</evidence>
<dbReference type="GO" id="GO:0005634">
    <property type="term" value="C:nucleus"/>
    <property type="evidence" value="ECO:0007669"/>
    <property type="project" value="UniProtKB-SubCell"/>
</dbReference>
<dbReference type="PROSITE" id="PS51031">
    <property type="entry name" value="BESS"/>
    <property type="match status" value="1"/>
</dbReference>
<dbReference type="InterPro" id="IPR004210">
    <property type="entry name" value="BESS_motif"/>
</dbReference>
<evidence type="ECO:0000313" key="4">
    <source>
        <dbReference type="EMBL" id="KAJ9573573.1"/>
    </source>
</evidence>
<dbReference type="Proteomes" id="UP001233999">
    <property type="component" value="Unassembled WGS sequence"/>
</dbReference>
<keyword evidence="5" id="KW-1185">Reference proteome</keyword>
<dbReference type="PANTHER" id="PTHR12243">
    <property type="entry name" value="MADF DOMAIN TRANSCRIPTION FACTOR"/>
    <property type="match status" value="1"/>
</dbReference>
<dbReference type="InterPro" id="IPR039353">
    <property type="entry name" value="TF_Adf1"/>
</dbReference>
<evidence type="ECO:0008006" key="6">
    <source>
        <dbReference type="Google" id="ProtNLM"/>
    </source>
</evidence>
<dbReference type="Pfam" id="PF10545">
    <property type="entry name" value="MADF_DNA_bdg"/>
    <property type="match status" value="1"/>
</dbReference>
<dbReference type="AlphaFoldDB" id="A0AAD7Z3X7"/>
<dbReference type="Pfam" id="PF02944">
    <property type="entry name" value="BESS"/>
    <property type="match status" value="1"/>
</dbReference>
<proteinExistence type="predicted"/>
<evidence type="ECO:0000313" key="5">
    <source>
        <dbReference type="Proteomes" id="UP001233999"/>
    </source>
</evidence>
<feature type="non-terminal residue" evidence="4">
    <location>
        <position position="264"/>
    </location>
</feature>
<feature type="domain" description="MADF" evidence="2">
    <location>
        <begin position="4"/>
        <end position="96"/>
    </location>
</feature>
<dbReference type="GO" id="GO:0003677">
    <property type="term" value="F:DNA binding"/>
    <property type="evidence" value="ECO:0007669"/>
    <property type="project" value="InterPro"/>
</dbReference>
<dbReference type="PANTHER" id="PTHR12243:SF67">
    <property type="entry name" value="COREPRESSOR OF PANGOLIN, ISOFORM A-RELATED"/>
    <property type="match status" value="1"/>
</dbReference>
<evidence type="ECO:0000259" key="2">
    <source>
        <dbReference type="PROSITE" id="PS51029"/>
    </source>
</evidence>
<reference evidence="4" key="1">
    <citation type="journal article" date="2023" name="IScience">
        <title>Live-bearing cockroach genome reveals convergent evolutionary mechanisms linked to viviparity in insects and beyond.</title>
        <authorList>
            <person name="Fouks B."/>
            <person name="Harrison M.C."/>
            <person name="Mikhailova A.A."/>
            <person name="Marchal E."/>
            <person name="English S."/>
            <person name="Carruthers M."/>
            <person name="Jennings E.C."/>
            <person name="Chiamaka E.L."/>
            <person name="Frigard R.A."/>
            <person name="Pippel M."/>
            <person name="Attardo G.M."/>
            <person name="Benoit J.B."/>
            <person name="Bornberg-Bauer E."/>
            <person name="Tobe S.S."/>
        </authorList>
    </citation>
    <scope>NUCLEOTIDE SEQUENCE</scope>
    <source>
        <strain evidence="4">Stay&amp;Tobe</strain>
    </source>
</reference>
<dbReference type="EMBL" id="JASPKZ010010695">
    <property type="protein sequence ID" value="KAJ9573573.1"/>
    <property type="molecule type" value="Genomic_DNA"/>
</dbReference>
<accession>A0AAD7Z3X7</accession>
<comment type="subcellular location">
    <subcellularLocation>
        <location evidence="1">Nucleus</location>
    </subcellularLocation>
</comment>
<name>A0AAD7Z3X7_DIPPU</name>
<gene>
    <name evidence="4" type="ORF">L9F63_009058</name>
</gene>
<protein>
    <recommendedName>
        <fullName evidence="6">Transcription factor Adf-1</fullName>
    </recommendedName>
</protein>
<dbReference type="SMART" id="SM00595">
    <property type="entry name" value="MADF"/>
    <property type="match status" value="1"/>
</dbReference>
<keyword evidence="1" id="KW-0539">Nucleus</keyword>
<dbReference type="PROSITE" id="PS51029">
    <property type="entry name" value="MADF"/>
    <property type="match status" value="1"/>
</dbReference>
<feature type="domain" description="BESS" evidence="3">
    <location>
        <begin position="232"/>
        <end position="264"/>
    </location>
</feature>
<organism evidence="4 5">
    <name type="scientific">Diploptera punctata</name>
    <name type="common">Pacific beetle cockroach</name>
    <dbReference type="NCBI Taxonomy" id="6984"/>
    <lineage>
        <taxon>Eukaryota</taxon>
        <taxon>Metazoa</taxon>
        <taxon>Ecdysozoa</taxon>
        <taxon>Arthropoda</taxon>
        <taxon>Hexapoda</taxon>
        <taxon>Insecta</taxon>
        <taxon>Pterygota</taxon>
        <taxon>Neoptera</taxon>
        <taxon>Polyneoptera</taxon>
        <taxon>Dictyoptera</taxon>
        <taxon>Blattodea</taxon>
        <taxon>Blaberoidea</taxon>
        <taxon>Blaberidae</taxon>
        <taxon>Diplopterinae</taxon>
        <taxon>Diploptera</taxon>
    </lineage>
</organism>
<sequence length="264" mass="31207">MGDRLIQEVKRRPILWDPKNKHHANRIIVDFEWLQVAEAVNETRETVKTKWKNIKDSFRKELKKAELAKLQDDGNKNWRPHWIHFESMQFLRHIMKPKCLQDIDNTNLEETSPLKMAKDEIKQELEIYNSDSESYQFNVNCNQTGTCSESENAAVNVDLPNKEVLYNQNNLEGSENSWSAVEMSVNELDPITRMSRKRKLQSTSVYIDYMRELLHLKTKKVDLLKERSKEEFDDDMNFFKSLLPHVKQLPAINKLIFRSQVQNA</sequence>